<dbReference type="InterPro" id="IPR000192">
    <property type="entry name" value="Aminotrans_V_dom"/>
</dbReference>
<dbReference type="GO" id="GO:0046872">
    <property type="term" value="F:metal ion binding"/>
    <property type="evidence" value="ECO:0007669"/>
    <property type="project" value="UniProtKB-KW"/>
</dbReference>
<feature type="binding site" evidence="10">
    <location>
        <begin position="200"/>
        <end position="202"/>
    </location>
    <ligand>
        <name>pyridoxal 5'-phosphate</name>
        <dbReference type="ChEBI" id="CHEBI:597326"/>
    </ligand>
</feature>
<dbReference type="InterPro" id="IPR015422">
    <property type="entry name" value="PyrdxlP-dep_Trfase_small"/>
</dbReference>
<feature type="binding site" evidence="10">
    <location>
        <position position="180"/>
    </location>
    <ligand>
        <name>pyridoxal 5'-phosphate</name>
        <dbReference type="ChEBI" id="CHEBI:597326"/>
    </ligand>
</feature>
<keyword evidence="6 10" id="KW-0663">Pyridoxal phosphate</keyword>
<dbReference type="EC" id="2.8.1.7" evidence="10"/>
<dbReference type="PIRSF" id="PIRSF005572">
    <property type="entry name" value="NifS"/>
    <property type="match status" value="1"/>
</dbReference>
<feature type="binding site" evidence="10">
    <location>
        <position position="238"/>
    </location>
    <ligand>
        <name>pyridoxal 5'-phosphate</name>
        <dbReference type="ChEBI" id="CHEBI:597326"/>
    </ligand>
</feature>
<keyword evidence="4 10" id="KW-0808">Transferase</keyword>
<comment type="similarity">
    <text evidence="2 10">Belongs to the class-V pyridoxal-phosphate-dependent aminotransferase family. NifS/IscS subfamily.</text>
</comment>
<dbReference type="PANTHER" id="PTHR11601">
    <property type="entry name" value="CYSTEINE DESULFURYLASE FAMILY MEMBER"/>
    <property type="match status" value="1"/>
</dbReference>
<proteinExistence type="inferred from homology"/>
<evidence type="ECO:0000256" key="1">
    <source>
        <dbReference type="ARBA" id="ARBA00001933"/>
    </source>
</evidence>
<dbReference type="GO" id="GO:0030170">
    <property type="term" value="F:pyridoxal phosphate binding"/>
    <property type="evidence" value="ECO:0007669"/>
    <property type="project" value="UniProtKB-UniRule"/>
</dbReference>
<dbReference type="Gene3D" id="3.90.1150.10">
    <property type="entry name" value="Aspartate Aminotransferase, domain 1"/>
    <property type="match status" value="1"/>
</dbReference>
<dbReference type="HAMAP" id="MF_00331">
    <property type="entry name" value="Cys_desulf_IscS"/>
    <property type="match status" value="1"/>
</dbReference>
<evidence type="ECO:0000256" key="2">
    <source>
        <dbReference type="ARBA" id="ARBA00006490"/>
    </source>
</evidence>
<keyword evidence="7 10" id="KW-0408">Iron</keyword>
<comment type="pathway">
    <text evidence="10">Cofactor biosynthesis; iron-sulfur cluster biosynthesis.</text>
</comment>
<dbReference type="UniPathway" id="UPA00266"/>
<gene>
    <name evidence="13" type="primary">nifS</name>
    <name evidence="10" type="synonym">iscS</name>
    <name evidence="13" type="ORF">ERS852491_04293</name>
</gene>
<comment type="catalytic activity">
    <reaction evidence="9 10">
        <text>(sulfur carrier)-H + L-cysteine = (sulfur carrier)-SH + L-alanine</text>
        <dbReference type="Rhea" id="RHEA:43892"/>
        <dbReference type="Rhea" id="RHEA-COMP:14737"/>
        <dbReference type="Rhea" id="RHEA-COMP:14739"/>
        <dbReference type="ChEBI" id="CHEBI:29917"/>
        <dbReference type="ChEBI" id="CHEBI:35235"/>
        <dbReference type="ChEBI" id="CHEBI:57972"/>
        <dbReference type="ChEBI" id="CHEBI:64428"/>
        <dbReference type="EC" id="2.8.1.7"/>
    </reaction>
</comment>
<accession>A0A174KLY5</accession>
<comment type="subunit">
    <text evidence="10">Homodimer. Forms a heterotetramer with IscU, interacts with other sulfur acceptors.</text>
</comment>
<dbReference type="InterPro" id="IPR015424">
    <property type="entry name" value="PyrdxlP-dep_Trfase"/>
</dbReference>
<feature type="modified residue" description="N6-(pyridoxal phosphate)lysine" evidence="10">
    <location>
        <position position="203"/>
    </location>
</feature>
<reference evidence="13 14" key="1">
    <citation type="submission" date="2015-09" db="EMBL/GenBank/DDBJ databases">
        <authorList>
            <consortium name="Pathogen Informatics"/>
        </authorList>
    </citation>
    <scope>NUCLEOTIDE SEQUENCE [LARGE SCALE GENOMIC DNA]</scope>
    <source>
        <strain evidence="13 14">2789STDY5834876</strain>
    </source>
</reference>
<dbReference type="GO" id="GO:0044571">
    <property type="term" value="P:[2Fe-2S] cluster assembly"/>
    <property type="evidence" value="ECO:0007669"/>
    <property type="project" value="UniProtKB-UniRule"/>
</dbReference>
<comment type="subcellular location">
    <subcellularLocation>
        <location evidence="10">Cytoplasm</location>
    </subcellularLocation>
</comment>
<dbReference type="GO" id="GO:0031071">
    <property type="term" value="F:cysteine desulfurase activity"/>
    <property type="evidence" value="ECO:0007669"/>
    <property type="project" value="UniProtKB-UniRule"/>
</dbReference>
<keyword evidence="8 10" id="KW-0411">Iron-sulfur</keyword>
<dbReference type="Pfam" id="PF00266">
    <property type="entry name" value="Aminotran_5"/>
    <property type="match status" value="1"/>
</dbReference>
<evidence type="ECO:0000256" key="5">
    <source>
        <dbReference type="ARBA" id="ARBA00022723"/>
    </source>
</evidence>
<dbReference type="PANTHER" id="PTHR11601:SF34">
    <property type="entry name" value="CYSTEINE DESULFURASE"/>
    <property type="match status" value="1"/>
</dbReference>
<evidence type="ECO:0000256" key="11">
    <source>
        <dbReference type="RuleBase" id="RU004504"/>
    </source>
</evidence>
<evidence type="ECO:0000256" key="3">
    <source>
        <dbReference type="ARBA" id="ARBA00022490"/>
    </source>
</evidence>
<protein>
    <recommendedName>
        <fullName evidence="10">Cysteine desulfurase IscS</fullName>
        <ecNumber evidence="10">2.8.1.7</ecNumber>
    </recommendedName>
</protein>
<dbReference type="RefSeq" id="WP_055154922.1">
    <property type="nucleotide sequence ID" value="NZ_CYZU01000057.1"/>
</dbReference>
<keyword evidence="5 10" id="KW-0479">Metal-binding</keyword>
<dbReference type="GO" id="GO:0051537">
    <property type="term" value="F:2 iron, 2 sulfur cluster binding"/>
    <property type="evidence" value="ECO:0007669"/>
    <property type="project" value="UniProtKB-UniRule"/>
</dbReference>
<evidence type="ECO:0000256" key="6">
    <source>
        <dbReference type="ARBA" id="ARBA00022898"/>
    </source>
</evidence>
<evidence type="ECO:0000313" key="14">
    <source>
        <dbReference type="Proteomes" id="UP000095544"/>
    </source>
</evidence>
<dbReference type="InterPro" id="IPR016454">
    <property type="entry name" value="Cysteine_dSase"/>
</dbReference>
<evidence type="ECO:0000313" key="13">
    <source>
        <dbReference type="EMBL" id="CUP10848.1"/>
    </source>
</evidence>
<dbReference type="AlphaFoldDB" id="A0A174KLY5"/>
<dbReference type="Proteomes" id="UP000095544">
    <property type="component" value="Unassembled WGS sequence"/>
</dbReference>
<feature type="active site" description="Cysteine persulfide intermediate" evidence="10">
    <location>
        <position position="326"/>
    </location>
</feature>
<evidence type="ECO:0000256" key="4">
    <source>
        <dbReference type="ARBA" id="ARBA00022679"/>
    </source>
</evidence>
<dbReference type="InterPro" id="IPR015421">
    <property type="entry name" value="PyrdxlP-dep_Trfase_major"/>
</dbReference>
<dbReference type="STRING" id="39482.ERS852491_04293"/>
<dbReference type="OrthoDB" id="9808002at2"/>
<keyword evidence="10" id="KW-0001">2Fe-2S</keyword>
<evidence type="ECO:0000256" key="9">
    <source>
        <dbReference type="ARBA" id="ARBA00050776"/>
    </source>
</evidence>
<dbReference type="GO" id="GO:0006520">
    <property type="term" value="P:amino acid metabolic process"/>
    <property type="evidence" value="ECO:0007669"/>
    <property type="project" value="InterPro"/>
</dbReference>
<dbReference type="SUPFAM" id="SSF53383">
    <property type="entry name" value="PLP-dependent transferases"/>
    <property type="match status" value="1"/>
</dbReference>
<sequence>MNKLIYLDNAATTKTAPEVVEAMLPYFTEYYGNPSSVYGFAAANKDVITRQREIIAEAIGAKGNEIYFTAGGSEADNWALKASAEAYAGKGRHIITTKIEHHAILHTADFLKKNGFDVTYLDVDEDGTVKLDELKAAIRPDTILISVMFANNEIGTIQPIREIGEIAHEHGILFHTDAVQAFCQVPIDVDACHIDMLSASAHKLNGPKGIGFLYIRKGVKIRSFIHGGAQERKRRAGTENVPGIVGFGKAVERAAGSLKERTAIETELRDYLIGRIEKEIPYCRLNGHRQNRLPNNVNFSFRFVEGESLLIKLDMNGICASSGSACTSGSLDPSHVLLAIGLPHEIAHGSLRMTLSEETTKEELDFVVEKLKTIVGELRNMSPLYEDFIKKQTSTAQH</sequence>
<feature type="binding site" evidence="10">
    <location>
        <position position="152"/>
    </location>
    <ligand>
        <name>pyridoxal 5'-phosphate</name>
        <dbReference type="ChEBI" id="CHEBI:597326"/>
    </ligand>
</feature>
<evidence type="ECO:0000259" key="12">
    <source>
        <dbReference type="Pfam" id="PF00266"/>
    </source>
</evidence>
<dbReference type="EMBL" id="CYZU01000057">
    <property type="protein sequence ID" value="CUP10848.1"/>
    <property type="molecule type" value="Genomic_DNA"/>
</dbReference>
<dbReference type="NCBIfam" id="TIGR03402">
    <property type="entry name" value="FeS_nifS"/>
    <property type="match status" value="1"/>
</dbReference>
<comment type="cofactor">
    <cofactor evidence="1 10 11">
        <name>pyridoxal 5'-phosphate</name>
        <dbReference type="ChEBI" id="CHEBI:597326"/>
    </cofactor>
</comment>
<dbReference type="Gene3D" id="1.10.260.50">
    <property type="match status" value="1"/>
</dbReference>
<evidence type="ECO:0000256" key="8">
    <source>
        <dbReference type="ARBA" id="ARBA00023014"/>
    </source>
</evidence>
<dbReference type="PROSITE" id="PS00595">
    <property type="entry name" value="AA_TRANSFER_CLASS_5"/>
    <property type="match status" value="1"/>
</dbReference>
<organism evidence="13 14">
    <name type="scientific">Faecalicatena contorta</name>
    <dbReference type="NCBI Taxonomy" id="39482"/>
    <lineage>
        <taxon>Bacteria</taxon>
        <taxon>Bacillati</taxon>
        <taxon>Bacillota</taxon>
        <taxon>Clostridia</taxon>
        <taxon>Lachnospirales</taxon>
        <taxon>Lachnospiraceae</taxon>
        <taxon>Faecalicatena</taxon>
    </lineage>
</organism>
<keyword evidence="3 10" id="KW-0963">Cytoplasm</keyword>
<feature type="binding site" evidence="10">
    <location>
        <begin position="72"/>
        <end position="73"/>
    </location>
    <ligand>
        <name>pyridoxal 5'-phosphate</name>
        <dbReference type="ChEBI" id="CHEBI:597326"/>
    </ligand>
</feature>
<comment type="function">
    <text evidence="10">Master enzyme that delivers sulfur to a number of partners involved in Fe-S cluster assembly, tRNA modification or cofactor biosynthesis. Catalyzes the removal of elemental sulfur atoms from cysteine to produce alanine. Functions as a sulfur delivery protein for Fe-S cluster synthesis onto IscU, an Fe-S scaffold assembly protein, as well as other S acceptor proteins.</text>
</comment>
<name>A0A174KLY5_9FIRM</name>
<evidence type="ECO:0000256" key="10">
    <source>
        <dbReference type="HAMAP-Rule" id="MF_00331"/>
    </source>
</evidence>
<dbReference type="InterPro" id="IPR020578">
    <property type="entry name" value="Aminotrans_V_PyrdxlP_BS"/>
</dbReference>
<evidence type="ECO:0000256" key="7">
    <source>
        <dbReference type="ARBA" id="ARBA00023004"/>
    </source>
</evidence>
<feature type="binding site" description="via persulfide group" evidence="10">
    <location>
        <position position="326"/>
    </location>
    <ligand>
        <name>[2Fe-2S] cluster</name>
        <dbReference type="ChEBI" id="CHEBI:190135"/>
        <note>ligand shared with IscU</note>
    </ligand>
</feature>
<dbReference type="InterPro" id="IPR010240">
    <property type="entry name" value="Cys_deSase_IscS"/>
</dbReference>
<dbReference type="FunFam" id="3.40.640.10:FF:000084">
    <property type="entry name" value="IscS-like cysteine desulfurase"/>
    <property type="match status" value="1"/>
</dbReference>
<feature type="domain" description="Aminotransferase class V" evidence="12">
    <location>
        <begin position="5"/>
        <end position="365"/>
    </location>
</feature>
<dbReference type="Gene3D" id="3.40.640.10">
    <property type="entry name" value="Type I PLP-dependent aspartate aminotransferase-like (Major domain)"/>
    <property type="match status" value="1"/>
</dbReference>
<dbReference type="InterPro" id="IPR017772">
    <property type="entry name" value="Cys_deSase_NifS_bac/arc"/>
</dbReference>
<dbReference type="NCBIfam" id="NF002806">
    <property type="entry name" value="PRK02948.1"/>
    <property type="match status" value="1"/>
</dbReference>
<dbReference type="GO" id="GO:1990221">
    <property type="term" value="C:L-cysteine desulfurase complex"/>
    <property type="evidence" value="ECO:0007669"/>
    <property type="project" value="UniProtKB-ARBA"/>
</dbReference>